<protein>
    <submittedName>
        <fullName evidence="1">Uncharacterized protein</fullName>
    </submittedName>
</protein>
<evidence type="ECO:0000313" key="1">
    <source>
        <dbReference type="EMBL" id="GBN84063.1"/>
    </source>
</evidence>
<comment type="caution">
    <text evidence="1">The sequence shown here is derived from an EMBL/GenBank/DDBJ whole genome shotgun (WGS) entry which is preliminary data.</text>
</comment>
<proteinExistence type="predicted"/>
<name>A0A4Y2S858_ARAVE</name>
<dbReference type="EMBL" id="BGPR01020212">
    <property type="protein sequence ID" value="GBN84063.1"/>
    <property type="molecule type" value="Genomic_DNA"/>
</dbReference>
<feature type="non-terminal residue" evidence="1">
    <location>
        <position position="50"/>
    </location>
</feature>
<organism evidence="1 2">
    <name type="scientific">Araneus ventricosus</name>
    <name type="common">Orbweaver spider</name>
    <name type="synonym">Epeira ventricosa</name>
    <dbReference type="NCBI Taxonomy" id="182803"/>
    <lineage>
        <taxon>Eukaryota</taxon>
        <taxon>Metazoa</taxon>
        <taxon>Ecdysozoa</taxon>
        <taxon>Arthropoda</taxon>
        <taxon>Chelicerata</taxon>
        <taxon>Arachnida</taxon>
        <taxon>Araneae</taxon>
        <taxon>Araneomorphae</taxon>
        <taxon>Entelegynae</taxon>
        <taxon>Araneoidea</taxon>
        <taxon>Araneidae</taxon>
        <taxon>Araneus</taxon>
    </lineage>
</organism>
<dbReference type="AlphaFoldDB" id="A0A4Y2S858"/>
<reference evidence="1 2" key="1">
    <citation type="journal article" date="2019" name="Sci. Rep.">
        <title>Orb-weaving spider Araneus ventricosus genome elucidates the spidroin gene catalogue.</title>
        <authorList>
            <person name="Kono N."/>
            <person name="Nakamura H."/>
            <person name="Ohtoshi R."/>
            <person name="Moran D.A.P."/>
            <person name="Shinohara A."/>
            <person name="Yoshida Y."/>
            <person name="Fujiwara M."/>
            <person name="Mori M."/>
            <person name="Tomita M."/>
            <person name="Arakawa K."/>
        </authorList>
    </citation>
    <scope>NUCLEOTIDE SEQUENCE [LARGE SCALE GENOMIC DNA]</scope>
</reference>
<gene>
    <name evidence="1" type="ORF">AVEN_113887_1</name>
</gene>
<sequence>MRHDLGNFLYKLFTDDHGFVQPWRGFMVWIQKGQLLSGKTIYLGCNEATN</sequence>
<accession>A0A4Y2S858</accession>
<dbReference type="Proteomes" id="UP000499080">
    <property type="component" value="Unassembled WGS sequence"/>
</dbReference>
<keyword evidence="2" id="KW-1185">Reference proteome</keyword>
<evidence type="ECO:0000313" key="2">
    <source>
        <dbReference type="Proteomes" id="UP000499080"/>
    </source>
</evidence>